<proteinExistence type="predicted"/>
<name>A0A921MNV3_9BACT</name>
<evidence type="ECO:0000313" key="1">
    <source>
        <dbReference type="EMBL" id="HJG88038.1"/>
    </source>
</evidence>
<reference evidence="1" key="1">
    <citation type="journal article" date="2021" name="PeerJ">
        <title>Extensive microbial diversity within the chicken gut microbiome revealed by metagenomics and culture.</title>
        <authorList>
            <person name="Gilroy R."/>
            <person name="Ravi A."/>
            <person name="Getino M."/>
            <person name="Pursley I."/>
            <person name="Horton D.L."/>
            <person name="Alikhan N.F."/>
            <person name="Baker D."/>
            <person name="Gharbi K."/>
            <person name="Hall N."/>
            <person name="Watson M."/>
            <person name="Adriaenssens E.M."/>
            <person name="Foster-Nyarko E."/>
            <person name="Jarju S."/>
            <person name="Secka A."/>
            <person name="Antonio M."/>
            <person name="Oren A."/>
            <person name="Chaudhuri R.R."/>
            <person name="La Ragione R."/>
            <person name="Hildebrand F."/>
            <person name="Pallen M.J."/>
        </authorList>
    </citation>
    <scope>NUCLEOTIDE SEQUENCE</scope>
    <source>
        <strain evidence="1">CHK121-7720</strain>
    </source>
</reference>
<dbReference type="InterPro" id="IPR045851">
    <property type="entry name" value="AMP-bd_C_sf"/>
</dbReference>
<reference evidence="1" key="2">
    <citation type="submission" date="2021-09" db="EMBL/GenBank/DDBJ databases">
        <authorList>
            <person name="Gilroy R."/>
        </authorList>
    </citation>
    <scope>NUCLEOTIDE SEQUENCE</scope>
    <source>
        <strain evidence="1">CHK121-7720</strain>
    </source>
</reference>
<dbReference type="Gene3D" id="3.30.300.30">
    <property type="match status" value="1"/>
</dbReference>
<keyword evidence="1" id="KW-0436">Ligase</keyword>
<gene>
    <name evidence="1" type="ORF">K8U91_00985</name>
</gene>
<protein>
    <submittedName>
        <fullName evidence="1">Long-chain fatty acid--CoA ligase</fullName>
    </submittedName>
</protein>
<dbReference type="EMBL" id="DYUD01000006">
    <property type="protein sequence ID" value="HJG88038.1"/>
    <property type="molecule type" value="Genomic_DNA"/>
</dbReference>
<sequence>GTISADGTIFIKGRSKTMILTSNGQNIYPEEIEAKLNNMPFVMESLIVERDGKLVALVCPDYEAMDSYGVSNRDLPMAMEEVRNNLNKMLAPYEQITRIQLYPNEFEKTPKRSIKRYLYDN</sequence>
<accession>A0A921MNV3</accession>
<comment type="caution">
    <text evidence="1">The sequence shown here is derived from an EMBL/GenBank/DDBJ whole genome shotgun (WGS) entry which is preliminary data.</text>
</comment>
<feature type="non-terminal residue" evidence="1">
    <location>
        <position position="1"/>
    </location>
</feature>
<organism evidence="1 2">
    <name type="scientific">Barnesiella viscericola</name>
    <dbReference type="NCBI Taxonomy" id="397865"/>
    <lineage>
        <taxon>Bacteria</taxon>
        <taxon>Pseudomonadati</taxon>
        <taxon>Bacteroidota</taxon>
        <taxon>Bacteroidia</taxon>
        <taxon>Bacteroidales</taxon>
        <taxon>Barnesiellaceae</taxon>
        <taxon>Barnesiella</taxon>
    </lineage>
</organism>
<dbReference type="Proteomes" id="UP000757103">
    <property type="component" value="Unassembled WGS sequence"/>
</dbReference>
<dbReference type="GO" id="GO:0016874">
    <property type="term" value="F:ligase activity"/>
    <property type="evidence" value="ECO:0007669"/>
    <property type="project" value="UniProtKB-KW"/>
</dbReference>
<dbReference type="Pfam" id="PF23562">
    <property type="entry name" value="AMP-binding_C_3"/>
    <property type="match status" value="1"/>
</dbReference>
<dbReference type="AlphaFoldDB" id="A0A921MNV3"/>
<evidence type="ECO:0000313" key="2">
    <source>
        <dbReference type="Proteomes" id="UP000757103"/>
    </source>
</evidence>
<dbReference type="SUPFAM" id="SSF56801">
    <property type="entry name" value="Acetyl-CoA synthetase-like"/>
    <property type="match status" value="1"/>
</dbReference>